<dbReference type="EMBL" id="JASCZI010183687">
    <property type="protein sequence ID" value="MED6189626.1"/>
    <property type="molecule type" value="Genomic_DNA"/>
</dbReference>
<organism evidence="1 2">
    <name type="scientific">Stylosanthes scabra</name>
    <dbReference type="NCBI Taxonomy" id="79078"/>
    <lineage>
        <taxon>Eukaryota</taxon>
        <taxon>Viridiplantae</taxon>
        <taxon>Streptophyta</taxon>
        <taxon>Embryophyta</taxon>
        <taxon>Tracheophyta</taxon>
        <taxon>Spermatophyta</taxon>
        <taxon>Magnoliopsida</taxon>
        <taxon>eudicotyledons</taxon>
        <taxon>Gunneridae</taxon>
        <taxon>Pentapetalae</taxon>
        <taxon>rosids</taxon>
        <taxon>fabids</taxon>
        <taxon>Fabales</taxon>
        <taxon>Fabaceae</taxon>
        <taxon>Papilionoideae</taxon>
        <taxon>50 kb inversion clade</taxon>
        <taxon>dalbergioids sensu lato</taxon>
        <taxon>Dalbergieae</taxon>
        <taxon>Pterocarpus clade</taxon>
        <taxon>Stylosanthes</taxon>
    </lineage>
</organism>
<evidence type="ECO:0000313" key="2">
    <source>
        <dbReference type="Proteomes" id="UP001341840"/>
    </source>
</evidence>
<gene>
    <name evidence="1" type="ORF">PIB30_097885</name>
</gene>
<accession>A0ABU6WXK8</accession>
<evidence type="ECO:0000313" key="1">
    <source>
        <dbReference type="EMBL" id="MED6189626.1"/>
    </source>
</evidence>
<reference evidence="1 2" key="1">
    <citation type="journal article" date="2023" name="Plants (Basel)">
        <title>Bridging the Gap: Combining Genomics and Transcriptomics Approaches to Understand Stylosanthes scabra, an Orphan Legume from the Brazilian Caatinga.</title>
        <authorList>
            <person name="Ferreira-Neto J.R.C."/>
            <person name="da Silva M.D."/>
            <person name="Binneck E."/>
            <person name="de Melo N.F."/>
            <person name="da Silva R.H."/>
            <person name="de Melo A.L.T.M."/>
            <person name="Pandolfi V."/>
            <person name="Bustamante F.O."/>
            <person name="Brasileiro-Vidal A.C."/>
            <person name="Benko-Iseppon A.M."/>
        </authorList>
    </citation>
    <scope>NUCLEOTIDE SEQUENCE [LARGE SCALE GENOMIC DNA]</scope>
    <source>
        <tissue evidence="1">Leaves</tissue>
    </source>
</reference>
<comment type="caution">
    <text evidence="1">The sequence shown here is derived from an EMBL/GenBank/DDBJ whole genome shotgun (WGS) entry which is preliminary data.</text>
</comment>
<proteinExistence type="predicted"/>
<protein>
    <submittedName>
        <fullName evidence="1">Uncharacterized protein</fullName>
    </submittedName>
</protein>
<keyword evidence="2" id="KW-1185">Reference proteome</keyword>
<dbReference type="Proteomes" id="UP001341840">
    <property type="component" value="Unassembled WGS sequence"/>
</dbReference>
<sequence length="104" mass="11320">MVPTPLERTSGASKWYRYVSYTYAHAIDVVRTQNGVTCKSCFLTSAYARKLGVYAQYEVVILCFGHGLKCANDLSYLSLRTQMGGAGVSSEAVNTTSLPITGRP</sequence>
<name>A0ABU6WXK8_9FABA</name>